<evidence type="ECO:0000256" key="4">
    <source>
        <dbReference type="ARBA" id="ARBA00022801"/>
    </source>
</evidence>
<organism evidence="10 11">
    <name type="scientific">Drosophila albomicans</name>
    <name type="common">Fruit fly</name>
    <dbReference type="NCBI Taxonomy" id="7291"/>
    <lineage>
        <taxon>Eukaryota</taxon>
        <taxon>Metazoa</taxon>
        <taxon>Ecdysozoa</taxon>
        <taxon>Arthropoda</taxon>
        <taxon>Hexapoda</taxon>
        <taxon>Insecta</taxon>
        <taxon>Pterygota</taxon>
        <taxon>Neoptera</taxon>
        <taxon>Endopterygota</taxon>
        <taxon>Diptera</taxon>
        <taxon>Brachycera</taxon>
        <taxon>Muscomorpha</taxon>
        <taxon>Ephydroidea</taxon>
        <taxon>Drosophilidae</taxon>
        <taxon>Drosophila</taxon>
    </lineage>
</organism>
<accession>A0A6P8XZJ8</accession>
<dbReference type="OrthoDB" id="10059102at2759"/>
<evidence type="ECO:0000256" key="5">
    <source>
        <dbReference type="ARBA" id="ARBA00022825"/>
    </source>
</evidence>
<evidence type="ECO:0000256" key="8">
    <source>
        <dbReference type="RuleBase" id="RU363034"/>
    </source>
</evidence>
<dbReference type="RefSeq" id="XP_034116720.1">
    <property type="nucleotide sequence ID" value="XM_034260829.2"/>
</dbReference>
<evidence type="ECO:0000256" key="7">
    <source>
        <dbReference type="ARBA" id="ARBA00023157"/>
    </source>
</evidence>
<reference evidence="11" key="1">
    <citation type="submission" date="2025-08" db="UniProtKB">
        <authorList>
            <consortium name="RefSeq"/>
        </authorList>
    </citation>
    <scope>IDENTIFICATION</scope>
    <source>
        <strain evidence="11">15112-1751.03</strain>
        <tissue evidence="11">Whole Adult</tissue>
    </source>
</reference>
<keyword evidence="4 8" id="KW-0378">Hydrolase</keyword>
<dbReference type="Pfam" id="PF00089">
    <property type="entry name" value="Trypsin"/>
    <property type="match status" value="1"/>
</dbReference>
<dbReference type="InterPro" id="IPR009003">
    <property type="entry name" value="Peptidase_S1_PA"/>
</dbReference>
<dbReference type="Gene3D" id="2.40.10.10">
    <property type="entry name" value="Trypsin-like serine proteases"/>
    <property type="match status" value="1"/>
</dbReference>
<dbReference type="PANTHER" id="PTHR24276:SF98">
    <property type="entry name" value="FI18310P1-RELATED"/>
    <property type="match status" value="1"/>
</dbReference>
<protein>
    <submittedName>
        <fullName evidence="11">Chymotrypsin-2</fullName>
    </submittedName>
</protein>
<dbReference type="SUPFAM" id="SSF50494">
    <property type="entry name" value="Trypsin-like serine proteases"/>
    <property type="match status" value="1"/>
</dbReference>
<dbReference type="CDD" id="cd00190">
    <property type="entry name" value="Tryp_SPc"/>
    <property type="match status" value="1"/>
</dbReference>
<evidence type="ECO:0000259" key="9">
    <source>
        <dbReference type="PROSITE" id="PS50240"/>
    </source>
</evidence>
<dbReference type="InterPro" id="IPR001254">
    <property type="entry name" value="Trypsin_dom"/>
</dbReference>
<dbReference type="GO" id="GO:0004252">
    <property type="term" value="F:serine-type endopeptidase activity"/>
    <property type="evidence" value="ECO:0007669"/>
    <property type="project" value="InterPro"/>
</dbReference>
<dbReference type="Proteomes" id="UP000515160">
    <property type="component" value="Chromosome 2R"/>
</dbReference>
<evidence type="ECO:0000313" key="11">
    <source>
        <dbReference type="RefSeq" id="XP_034116720.1"/>
    </source>
</evidence>
<dbReference type="SMART" id="SM00020">
    <property type="entry name" value="Tryp_SPc"/>
    <property type="match status" value="1"/>
</dbReference>
<dbReference type="PRINTS" id="PR00722">
    <property type="entry name" value="CHYMOTRYPSIN"/>
</dbReference>
<evidence type="ECO:0000256" key="3">
    <source>
        <dbReference type="ARBA" id="ARBA00022729"/>
    </source>
</evidence>
<dbReference type="PROSITE" id="PS50240">
    <property type="entry name" value="TRYPSIN_DOM"/>
    <property type="match status" value="1"/>
</dbReference>
<dbReference type="GO" id="GO:0006508">
    <property type="term" value="P:proteolysis"/>
    <property type="evidence" value="ECO:0007669"/>
    <property type="project" value="UniProtKB-KW"/>
</dbReference>
<dbReference type="InterPro" id="IPR043504">
    <property type="entry name" value="Peptidase_S1_PA_chymotrypsin"/>
</dbReference>
<evidence type="ECO:0000256" key="6">
    <source>
        <dbReference type="ARBA" id="ARBA00023145"/>
    </source>
</evidence>
<name>A0A6P8XZJ8_DROAB</name>
<dbReference type="AlphaFoldDB" id="A0A6P8XZJ8"/>
<dbReference type="PANTHER" id="PTHR24276">
    <property type="entry name" value="POLYSERASE-RELATED"/>
    <property type="match status" value="1"/>
</dbReference>
<evidence type="ECO:0000313" key="10">
    <source>
        <dbReference type="Proteomes" id="UP000515160"/>
    </source>
</evidence>
<dbReference type="InterPro" id="IPR033116">
    <property type="entry name" value="TRYPSIN_SER"/>
</dbReference>
<evidence type="ECO:0000256" key="2">
    <source>
        <dbReference type="ARBA" id="ARBA00022670"/>
    </source>
</evidence>
<gene>
    <name evidence="11" type="primary">LOC117576220</name>
</gene>
<proteinExistence type="inferred from homology"/>
<dbReference type="GeneID" id="117576220"/>
<dbReference type="PROSITE" id="PS00134">
    <property type="entry name" value="TRYPSIN_HIS"/>
    <property type="match status" value="1"/>
</dbReference>
<sequence length="288" mass="32975">MSYRLYFTTCIFMYCILRIEPKVAYDKGSNSSSKSDIAKASVNDIDEPLENPRISKYPFMVSIERNDYKKYTHLCGGAILNEHFVITAAHCMLKPRQLYAKDISVLAGSSLLFDKNATRFFVKATKRHPQFVPFRGNDILLLLMEREIPIDNIQFGNIDFRDTTRKSGEIPAHLLGWGQTQLNQTKELEEVPFKTIQDKDCFLNYRFKYLTNSEVCAMNTKGPRGACDGDSGGPLVDETHQKLIGLLTYGRKPCQIDKPYAFTRISLFVKWIEQEMANMLKLKAKAIK</sequence>
<feature type="domain" description="Peptidase S1" evidence="9">
    <location>
        <begin position="37"/>
        <end position="277"/>
    </location>
</feature>
<dbReference type="PROSITE" id="PS00135">
    <property type="entry name" value="TRYPSIN_SER"/>
    <property type="match status" value="1"/>
</dbReference>
<keyword evidence="10" id="KW-1185">Reference proteome</keyword>
<comment type="similarity">
    <text evidence="1">Belongs to the peptidase S1 family.</text>
</comment>
<keyword evidence="3" id="KW-0732">Signal</keyword>
<keyword evidence="2 8" id="KW-0645">Protease</keyword>
<evidence type="ECO:0000256" key="1">
    <source>
        <dbReference type="ARBA" id="ARBA00007664"/>
    </source>
</evidence>
<keyword evidence="6" id="KW-0865">Zymogen</keyword>
<dbReference type="InterPro" id="IPR050430">
    <property type="entry name" value="Peptidase_S1"/>
</dbReference>
<keyword evidence="7" id="KW-1015">Disulfide bond</keyword>
<dbReference type="InterPro" id="IPR001314">
    <property type="entry name" value="Peptidase_S1A"/>
</dbReference>
<keyword evidence="5 8" id="KW-0720">Serine protease</keyword>
<dbReference type="InterPro" id="IPR018114">
    <property type="entry name" value="TRYPSIN_HIS"/>
</dbReference>